<gene>
    <name evidence="2" type="ORF">MIND_00917000</name>
</gene>
<dbReference type="Pfam" id="PF18758">
    <property type="entry name" value="KDZ"/>
    <property type="match status" value="1"/>
</dbReference>
<evidence type="ECO:0000313" key="3">
    <source>
        <dbReference type="Proteomes" id="UP000636479"/>
    </source>
</evidence>
<evidence type="ECO:0000259" key="1">
    <source>
        <dbReference type="Pfam" id="PF18803"/>
    </source>
</evidence>
<dbReference type="Pfam" id="PF18803">
    <property type="entry name" value="CxC2"/>
    <property type="match status" value="1"/>
</dbReference>
<evidence type="ECO:0000313" key="2">
    <source>
        <dbReference type="EMBL" id="KAF7296857.1"/>
    </source>
</evidence>
<dbReference type="InterPro" id="IPR041457">
    <property type="entry name" value="CxC2_KDZ-assoc"/>
</dbReference>
<feature type="domain" description="CxC2-like cysteine cluster KDZ transposase-associated" evidence="1">
    <location>
        <begin position="235"/>
        <end position="338"/>
    </location>
</feature>
<protein>
    <submittedName>
        <fullName evidence="2">CxC2 domain-containing protein</fullName>
    </submittedName>
</protein>
<dbReference type="RefSeq" id="XP_037217216.1">
    <property type="nucleotide sequence ID" value="XM_037365804.1"/>
</dbReference>
<keyword evidence="3" id="KW-1185">Reference proteome</keyword>
<organism evidence="2 3">
    <name type="scientific">Mycena indigotica</name>
    <dbReference type="NCBI Taxonomy" id="2126181"/>
    <lineage>
        <taxon>Eukaryota</taxon>
        <taxon>Fungi</taxon>
        <taxon>Dikarya</taxon>
        <taxon>Basidiomycota</taxon>
        <taxon>Agaricomycotina</taxon>
        <taxon>Agaricomycetes</taxon>
        <taxon>Agaricomycetidae</taxon>
        <taxon>Agaricales</taxon>
        <taxon>Marasmiineae</taxon>
        <taxon>Mycenaceae</taxon>
        <taxon>Mycena</taxon>
    </lineage>
</organism>
<name>A0A8H6SDC0_9AGAR</name>
<comment type="caution">
    <text evidence="2">The sequence shown here is derived from an EMBL/GenBank/DDBJ whole genome shotgun (WGS) entry which is preliminary data.</text>
</comment>
<dbReference type="Proteomes" id="UP000636479">
    <property type="component" value="Unassembled WGS sequence"/>
</dbReference>
<sequence length="824" mass="92159">MAPLPRVPTARSSVCSSFSQWDARKRLRETTSTFVFNNTGPNPSADLSFHVMGHSNTMASVANVAPQKRVRLEDDISTEDLYSEFEGTASLETSELVAIADTLSTLDSDNRPAVFQHFIEDYDVPTSRTRYESSDDPMAIWRRRKHIFLDNLLRQDGLGDYALSPSCSLCNAAHEPDTMRLFRCQECGVHLLQCLSCLKERHADAPLHVVKEWNNNFWEPVALHRIHLKDTSKQSLRLEYQLGHHGKPCPLPRSSLPLVVIDTNGVFTLDVRLCGCSRSLSFDLVGQLMGNGWYPATSSELGTCATFRALDLFRMLNVVGNVNAHDFVGSLQRLTDPTLLGQTPDRYRAFSRMARQYAFLRRVKHAGIGYERGWNAEAEAADDGTVEVATVAPGLAAVECWACPRPGFNLPSGWENCKPEDEFLYALMLALDANFRLKNRIRANERQDCSLGPGWSYFVDEGPYKEHLRDYVAEEDVSTCIAFAALMQKETRLTTGLRVSGVGGCVCARHGIVRAGGLGDLQKGERYANMDYILMHALRNAKVKQLVLSYDIACQWKVRLWERVICIESHSNMPANLDDFRIEFALPVWHAAAHEETCQATYSLNYAVGVGRTDGEGIERTWAVLNPISFATKEMSQGNRHDTIDDKVDHVNFEKNVQEGVVLARKLLIAVAEREKQVGEFLEVDDSLDPDVWRIWMQKVKDWLADKTKPNPYLMAADSVRPSEAQVAAKLKEAELEEAREGRGDSVEGPATATAFVKGLLQLENMKRRIKNELRGDLTLTANRTGQIQELRVSLLKKIKNIQAPTRILHAGGGWMAMGGGAMP</sequence>
<dbReference type="InterPro" id="IPR040521">
    <property type="entry name" value="KDZ"/>
</dbReference>
<reference evidence="2" key="1">
    <citation type="submission" date="2020-05" db="EMBL/GenBank/DDBJ databases">
        <title>Mycena genomes resolve the evolution of fungal bioluminescence.</title>
        <authorList>
            <person name="Tsai I.J."/>
        </authorList>
    </citation>
    <scope>NUCLEOTIDE SEQUENCE</scope>
    <source>
        <strain evidence="2">171206Taipei</strain>
    </source>
</reference>
<dbReference type="EMBL" id="JACAZF010000008">
    <property type="protein sequence ID" value="KAF7296857.1"/>
    <property type="molecule type" value="Genomic_DNA"/>
</dbReference>
<dbReference type="PANTHER" id="PTHR33096:SF1">
    <property type="entry name" value="CXC1-LIKE CYSTEINE CLUSTER ASSOCIATED WITH KDZ TRANSPOSASES DOMAIN-CONTAINING PROTEIN"/>
    <property type="match status" value="1"/>
</dbReference>
<dbReference type="GeneID" id="59348320"/>
<dbReference type="OrthoDB" id="2804062at2759"/>
<dbReference type="PANTHER" id="PTHR33096">
    <property type="entry name" value="CXC2 DOMAIN-CONTAINING PROTEIN"/>
    <property type="match status" value="1"/>
</dbReference>
<proteinExistence type="predicted"/>
<accession>A0A8H6SDC0</accession>
<dbReference type="AlphaFoldDB" id="A0A8H6SDC0"/>